<dbReference type="InterPro" id="IPR014032">
    <property type="entry name" value="Peptidase_A24A_bac"/>
</dbReference>
<evidence type="ECO:0000256" key="2">
    <source>
        <dbReference type="RuleBase" id="RU003793"/>
    </source>
</evidence>
<gene>
    <name evidence="5" type="ORF">CF386_02045</name>
</gene>
<keyword evidence="3" id="KW-1133">Transmembrane helix</keyword>
<protein>
    <recommendedName>
        <fullName evidence="4">Prepilin type IV endopeptidase peptidase domain-containing protein</fullName>
    </recommendedName>
</protein>
<dbReference type="EMBL" id="CP022355">
    <property type="protein sequence ID" value="ASK77913.1"/>
    <property type="molecule type" value="Genomic_DNA"/>
</dbReference>
<dbReference type="Proteomes" id="UP000242175">
    <property type="component" value="Chromosome large"/>
</dbReference>
<dbReference type="PANTHER" id="PTHR30487">
    <property type="entry name" value="TYPE 4 PREPILIN-LIKE PROTEINS LEADER PEPTIDE-PROCESSING ENZYME"/>
    <property type="match status" value="1"/>
</dbReference>
<evidence type="ECO:0000259" key="4">
    <source>
        <dbReference type="Pfam" id="PF01478"/>
    </source>
</evidence>
<evidence type="ECO:0000256" key="3">
    <source>
        <dbReference type="SAM" id="Phobius"/>
    </source>
</evidence>
<keyword evidence="3" id="KW-0472">Membrane</keyword>
<dbReference type="InterPro" id="IPR000045">
    <property type="entry name" value="Prepilin_IV_endopep_pep"/>
</dbReference>
<feature type="domain" description="Prepilin type IV endopeptidase peptidase" evidence="4">
    <location>
        <begin position="1"/>
        <end position="105"/>
    </location>
</feature>
<dbReference type="GO" id="GO:0004190">
    <property type="term" value="F:aspartic-type endopeptidase activity"/>
    <property type="evidence" value="ECO:0007669"/>
    <property type="project" value="InterPro"/>
</dbReference>
<dbReference type="GO" id="GO:0005886">
    <property type="term" value="C:plasma membrane"/>
    <property type="evidence" value="ECO:0007669"/>
    <property type="project" value="TreeGrafter"/>
</dbReference>
<comment type="similarity">
    <text evidence="1 2">Belongs to the peptidase A24 family.</text>
</comment>
<keyword evidence="6" id="KW-1185">Reference proteome</keyword>
<dbReference type="GO" id="GO:0006465">
    <property type="term" value="P:signal peptide processing"/>
    <property type="evidence" value="ECO:0007669"/>
    <property type="project" value="TreeGrafter"/>
</dbReference>
<dbReference type="KEGG" id="pmai:CF386_02045"/>
<proteinExistence type="inferred from homology"/>
<dbReference type="AlphaFoldDB" id="A0A220VD66"/>
<feature type="transmembrane region" description="Helical" evidence="3">
    <location>
        <begin position="91"/>
        <end position="107"/>
    </location>
</feature>
<evidence type="ECO:0000313" key="5">
    <source>
        <dbReference type="EMBL" id="ASK77913.1"/>
    </source>
</evidence>
<reference evidence="5 6" key="1">
    <citation type="journal article" date="2016" name="Int. J. Syst. Evol. Microbiol.">
        <title>Paraphotobacterium marinum gen. nov., sp. nov., a member of the family Vibrionaceae, isolated from surface seawater.</title>
        <authorList>
            <person name="Huang Z."/>
            <person name="Dong C."/>
            <person name="Shao Z."/>
        </authorList>
    </citation>
    <scope>NUCLEOTIDE SEQUENCE [LARGE SCALE GENOMIC DNA]</scope>
    <source>
        <strain evidence="5 6">NSCS20N07D</strain>
    </source>
</reference>
<feature type="transmembrane region" description="Helical" evidence="3">
    <location>
        <begin position="37"/>
        <end position="57"/>
    </location>
</feature>
<dbReference type="Pfam" id="PF01478">
    <property type="entry name" value="Peptidase_A24"/>
    <property type="match status" value="1"/>
</dbReference>
<dbReference type="InterPro" id="IPR050882">
    <property type="entry name" value="Prepilin_peptidase/N-MTase"/>
</dbReference>
<name>A0A220VD66_9GAMM</name>
<sequence>MLLSLAIIDWETFTLPDELNYLLLICSTINLYINNNINVIISGLLSGLFAFSLLYIIHKYYMIVKEKDALGFGDVKLILSIGILVPIPKLFQVLIISSLLGIILLVIKKRYFNKELTEPVQFGTLLILTTFFYIF</sequence>
<dbReference type="PANTHER" id="PTHR30487:SF0">
    <property type="entry name" value="PREPILIN LEADER PEPTIDASE_N-METHYLTRANSFERASE-RELATED"/>
    <property type="match status" value="1"/>
</dbReference>
<dbReference type="OrthoDB" id="9789291at2"/>
<accession>A0A220VD66</accession>
<organism evidence="5 6">
    <name type="scientific">Paraphotobacterium marinum</name>
    <dbReference type="NCBI Taxonomy" id="1755811"/>
    <lineage>
        <taxon>Bacteria</taxon>
        <taxon>Pseudomonadati</taxon>
        <taxon>Pseudomonadota</taxon>
        <taxon>Gammaproteobacteria</taxon>
        <taxon>Vibrionales</taxon>
        <taxon>Vibrionaceae</taxon>
        <taxon>Paraphotobacterium</taxon>
    </lineage>
</organism>
<keyword evidence="3" id="KW-0812">Transmembrane</keyword>
<dbReference type="PRINTS" id="PR00864">
    <property type="entry name" value="PREPILNPTASE"/>
</dbReference>
<dbReference type="Gene3D" id="1.20.120.1220">
    <property type="match status" value="1"/>
</dbReference>
<evidence type="ECO:0000313" key="6">
    <source>
        <dbReference type="Proteomes" id="UP000242175"/>
    </source>
</evidence>
<evidence type="ECO:0000256" key="1">
    <source>
        <dbReference type="ARBA" id="ARBA00005801"/>
    </source>
</evidence>